<evidence type="ECO:0000259" key="2">
    <source>
        <dbReference type="Pfam" id="PF01575"/>
    </source>
</evidence>
<organism evidence="3 4">
    <name type="scientific">Embleya scabrispora</name>
    <dbReference type="NCBI Taxonomy" id="159449"/>
    <lineage>
        <taxon>Bacteria</taxon>
        <taxon>Bacillati</taxon>
        <taxon>Actinomycetota</taxon>
        <taxon>Actinomycetes</taxon>
        <taxon>Kitasatosporales</taxon>
        <taxon>Streptomycetaceae</taxon>
        <taxon>Embleya</taxon>
    </lineage>
</organism>
<gene>
    <name evidence="3" type="ORF">B4N89_05590</name>
</gene>
<dbReference type="CDD" id="cd03450">
    <property type="entry name" value="NodN"/>
    <property type="match status" value="1"/>
</dbReference>
<dbReference type="AlphaFoldDB" id="A0A1T3NUD9"/>
<dbReference type="EMBL" id="MWQN01000001">
    <property type="protein sequence ID" value="OPC80493.1"/>
    <property type="molecule type" value="Genomic_DNA"/>
</dbReference>
<dbReference type="Gene3D" id="3.10.129.10">
    <property type="entry name" value="Hotdog Thioesterase"/>
    <property type="match status" value="1"/>
</dbReference>
<comment type="caution">
    <text evidence="3">The sequence shown here is derived from an EMBL/GenBank/DDBJ whole genome shotgun (WGS) entry which is preliminary data.</text>
</comment>
<sequence>MAVTVFTDLRQIKDSVGTHLGHSDWLEITQERINLFADATGDHQWIHVDVEKAKEGPFGAPIAHGYLTLALSNLFLPQIVEVRNISMGVNYGMEKVRFPAPVPVGSRVRGGAEIVAVTDIAGGVQVVNRITVEIEGSAKPACVIDSVTRYLL</sequence>
<evidence type="ECO:0000256" key="1">
    <source>
        <dbReference type="ARBA" id="ARBA00005254"/>
    </source>
</evidence>
<dbReference type="PANTHER" id="PTHR42993">
    <property type="entry name" value="MAOC-LIKE DEHYDRATASE DOMAIN-CONTAINING PROTEIN"/>
    <property type="match status" value="1"/>
</dbReference>
<dbReference type="RefSeq" id="WP_078974751.1">
    <property type="nucleotide sequence ID" value="NZ_MWQN01000001.1"/>
</dbReference>
<dbReference type="InterPro" id="IPR039375">
    <property type="entry name" value="NodN-like"/>
</dbReference>
<dbReference type="SUPFAM" id="SSF54637">
    <property type="entry name" value="Thioesterase/thiol ester dehydrase-isomerase"/>
    <property type="match status" value="1"/>
</dbReference>
<dbReference type="InterPro" id="IPR002539">
    <property type="entry name" value="MaoC-like_dom"/>
</dbReference>
<keyword evidence="4" id="KW-1185">Reference proteome</keyword>
<comment type="similarity">
    <text evidence="1">Belongs to the enoyl-CoA hydratase/isomerase family.</text>
</comment>
<dbReference type="Pfam" id="PF01575">
    <property type="entry name" value="MaoC_dehydratas"/>
    <property type="match status" value="1"/>
</dbReference>
<dbReference type="OrthoDB" id="9801735at2"/>
<dbReference type="PANTHER" id="PTHR42993:SF1">
    <property type="entry name" value="MAOC-LIKE DEHYDRATASE DOMAIN-CONTAINING PROTEIN"/>
    <property type="match status" value="1"/>
</dbReference>
<dbReference type="Proteomes" id="UP000190037">
    <property type="component" value="Unassembled WGS sequence"/>
</dbReference>
<evidence type="ECO:0000313" key="3">
    <source>
        <dbReference type="EMBL" id="OPC80493.1"/>
    </source>
</evidence>
<protein>
    <submittedName>
        <fullName evidence="3">Dehydratase</fullName>
    </submittedName>
</protein>
<reference evidence="3 4" key="1">
    <citation type="submission" date="2017-03" db="EMBL/GenBank/DDBJ databases">
        <title>Draft genome sequence of Streptomyces scabrisporus NF3, endophyte isolated from Amphipterygium adstringens.</title>
        <authorList>
            <person name="Vazquez M."/>
            <person name="Ceapa C.D."/>
            <person name="Rodriguez Luna D."/>
            <person name="Sanchez Esquivel S."/>
        </authorList>
    </citation>
    <scope>NUCLEOTIDE SEQUENCE [LARGE SCALE GENOMIC DNA]</scope>
    <source>
        <strain evidence="3 4">NF3</strain>
    </source>
</reference>
<feature type="domain" description="MaoC-like" evidence="2">
    <location>
        <begin position="15"/>
        <end position="128"/>
    </location>
</feature>
<proteinExistence type="inferred from homology"/>
<accession>A0A1T3NUD9</accession>
<dbReference type="STRING" id="159449.B4N89_05590"/>
<evidence type="ECO:0000313" key="4">
    <source>
        <dbReference type="Proteomes" id="UP000190037"/>
    </source>
</evidence>
<name>A0A1T3NUD9_9ACTN</name>
<dbReference type="InterPro" id="IPR029069">
    <property type="entry name" value="HotDog_dom_sf"/>
</dbReference>